<feature type="compositionally biased region" description="Polar residues" evidence="1">
    <location>
        <begin position="227"/>
        <end position="243"/>
    </location>
</feature>
<organism evidence="2 3">
    <name type="scientific">Candidatus Marithioploca araucensis</name>
    <dbReference type="NCBI Taxonomy" id="70273"/>
    <lineage>
        <taxon>Bacteria</taxon>
        <taxon>Pseudomonadati</taxon>
        <taxon>Pseudomonadota</taxon>
        <taxon>Gammaproteobacteria</taxon>
        <taxon>Thiotrichales</taxon>
        <taxon>Thiotrichaceae</taxon>
        <taxon>Candidatus Marithioploca</taxon>
    </lineage>
</organism>
<gene>
    <name evidence="2" type="ORF">QUF54_01900</name>
</gene>
<protein>
    <submittedName>
        <fullName evidence="2">Uncharacterized protein</fullName>
    </submittedName>
</protein>
<name>A0ABT7VQY6_9GAMM</name>
<feature type="region of interest" description="Disordered" evidence="1">
    <location>
        <begin position="224"/>
        <end position="246"/>
    </location>
</feature>
<comment type="caution">
    <text evidence="2">The sequence shown here is derived from an EMBL/GenBank/DDBJ whole genome shotgun (WGS) entry which is preliminary data.</text>
</comment>
<accession>A0ABT7VQY6</accession>
<proteinExistence type="predicted"/>
<evidence type="ECO:0000313" key="3">
    <source>
        <dbReference type="Proteomes" id="UP001171945"/>
    </source>
</evidence>
<dbReference type="Proteomes" id="UP001171945">
    <property type="component" value="Unassembled WGS sequence"/>
</dbReference>
<reference evidence="2" key="1">
    <citation type="submission" date="2023-06" db="EMBL/GenBank/DDBJ databases">
        <title>Uncultivated large filamentous bacteria from sulfidic sediments reveal new species and different genomic features in energy metabolism and defense.</title>
        <authorList>
            <person name="Fonseca A."/>
        </authorList>
    </citation>
    <scope>NUCLEOTIDE SEQUENCE</scope>
    <source>
        <strain evidence="2">HSG4</strain>
    </source>
</reference>
<dbReference type="EMBL" id="JAUCGM010000053">
    <property type="protein sequence ID" value="MDM8562084.1"/>
    <property type="molecule type" value="Genomic_DNA"/>
</dbReference>
<keyword evidence="3" id="KW-1185">Reference proteome</keyword>
<evidence type="ECO:0000313" key="2">
    <source>
        <dbReference type="EMBL" id="MDM8562084.1"/>
    </source>
</evidence>
<evidence type="ECO:0000256" key="1">
    <source>
        <dbReference type="SAM" id="MobiDB-lite"/>
    </source>
</evidence>
<sequence>MPTKTSNITLALAISAVLSTSGQTVIANQMGNSILSNNAPLLLASNQAHLDAFWEGKYTYCDAKLLAAYWKQSIYEAKARAGEKLLRGERSVVGDYLSSARRYAQEHNATCSFYEDGYIYEDAVLLAKYWGKAEPWDAKLKMNRLLMDGKNADIQAALRSAKQQSAQQPANTEQLQWEKYSASKYTFEDAERLASYWGKSTPWEAKLKIGSLLLSGNNAAIKKALQSAKQQPAPQPEPSNTDGDTARDAFWEGQYTYCDAKLLAAYWKQSIYEAKARAGEKLLRGSRSVVGNYLSSARRYAQEHNATCSFDEDGYTYDDAALLAKHWGKATPWDAKLKMNRLLMDGKNADIQKALQSAKQQNQAKPAKTKQ</sequence>